<dbReference type="AlphaFoldDB" id="A0A7R9GX43"/>
<protein>
    <submittedName>
        <fullName evidence="1">Uncharacterized protein</fullName>
    </submittedName>
</protein>
<name>A0A7R9GX43_TIMPO</name>
<reference evidence="1" key="1">
    <citation type="submission" date="2020-11" db="EMBL/GenBank/DDBJ databases">
        <authorList>
            <person name="Tran Van P."/>
        </authorList>
    </citation>
    <scope>NUCLEOTIDE SEQUENCE</scope>
</reference>
<organism evidence="1">
    <name type="scientific">Timema poppense</name>
    <name type="common">Walking stick</name>
    <dbReference type="NCBI Taxonomy" id="170557"/>
    <lineage>
        <taxon>Eukaryota</taxon>
        <taxon>Metazoa</taxon>
        <taxon>Ecdysozoa</taxon>
        <taxon>Arthropoda</taxon>
        <taxon>Hexapoda</taxon>
        <taxon>Insecta</taxon>
        <taxon>Pterygota</taxon>
        <taxon>Neoptera</taxon>
        <taxon>Polyneoptera</taxon>
        <taxon>Phasmatodea</taxon>
        <taxon>Timematodea</taxon>
        <taxon>Timematoidea</taxon>
        <taxon>Timematidae</taxon>
        <taxon>Timema</taxon>
    </lineage>
</organism>
<proteinExistence type="predicted"/>
<dbReference type="EMBL" id="OD001224">
    <property type="protein sequence ID" value="CAD7401070.1"/>
    <property type="molecule type" value="Genomic_DNA"/>
</dbReference>
<evidence type="ECO:0000313" key="1">
    <source>
        <dbReference type="EMBL" id="CAD7401070.1"/>
    </source>
</evidence>
<gene>
    <name evidence="1" type="ORF">TPSB3V08_LOCUS2920</name>
</gene>
<sequence length="188" mass="20575">MCLGLLPGLFVRDPMEIALCLSRDLHSETISRPQSSRNCKMSMSKCQIQKREHSALATGSYNEHWLCRTVQEQTSPEVVYLLYSVSYIIMTATVFLSLGHSNIGGEIPPSSDCRSFTAGSEPLVAGSGIRSPVVNEPRIDSDTLTAVLPLVLLHTPLSLPQAPVHPTEKRTAISTFLRSLVQHGSFVI</sequence>
<accession>A0A7R9GX43</accession>